<dbReference type="Pfam" id="PF09938">
    <property type="entry name" value="DUF2170"/>
    <property type="match status" value="1"/>
</dbReference>
<dbReference type="EMBL" id="JBHTIF010000001">
    <property type="protein sequence ID" value="MFD0726187.1"/>
    <property type="molecule type" value="Genomic_DNA"/>
</dbReference>
<dbReference type="RefSeq" id="WP_386823743.1">
    <property type="nucleotide sequence ID" value="NZ_JBHTIF010000001.1"/>
</dbReference>
<evidence type="ECO:0000313" key="2">
    <source>
        <dbReference type="Proteomes" id="UP001597110"/>
    </source>
</evidence>
<sequence length="237" mass="25539">MPDRPPSPPSPQALRQARFRERLKDRGLKPVTLHVRPQYHSLLKSLEKRMQRDNTPPSLLIAEIDSTMSTPLAQTTSAPSAVAPHAAWTARPLFDALQPYLTRYGMTAELIDGAEPTIHIVVDDDGELDVTMAVSGEQIFVSVPLVTADDVADIPGLNDACLRMNPINPLSNLGIVRQADGRDVYIVFGELSSRSPVVNVLEEIRVLADNALEAAEAIAPFLGAHAPLAAMSVAQGG</sequence>
<evidence type="ECO:0000313" key="1">
    <source>
        <dbReference type="EMBL" id="MFD0726187.1"/>
    </source>
</evidence>
<comment type="caution">
    <text evidence="1">The sequence shown here is derived from an EMBL/GenBank/DDBJ whole genome shotgun (WGS) entry which is preliminary data.</text>
</comment>
<proteinExistence type="predicted"/>
<name>A0ABW2YCR1_9GAMM</name>
<protein>
    <submittedName>
        <fullName evidence="1">YjfI family protein</fullName>
    </submittedName>
</protein>
<accession>A0ABW2YCR1</accession>
<reference evidence="2" key="1">
    <citation type="journal article" date="2019" name="Int. J. Syst. Evol. Microbiol.">
        <title>The Global Catalogue of Microorganisms (GCM) 10K type strain sequencing project: providing services to taxonomists for standard genome sequencing and annotation.</title>
        <authorList>
            <consortium name="The Broad Institute Genomics Platform"/>
            <consortium name="The Broad Institute Genome Sequencing Center for Infectious Disease"/>
            <person name="Wu L."/>
            <person name="Ma J."/>
        </authorList>
    </citation>
    <scope>NUCLEOTIDE SEQUENCE [LARGE SCALE GENOMIC DNA]</scope>
    <source>
        <strain evidence="2">CCUG 55585</strain>
    </source>
</reference>
<dbReference type="InterPro" id="IPR019231">
    <property type="entry name" value="DUF2170"/>
</dbReference>
<keyword evidence="2" id="KW-1185">Reference proteome</keyword>
<gene>
    <name evidence="1" type="ORF">ACFQ0E_11350</name>
</gene>
<organism evidence="1 2">
    <name type="scientific">Lysobacter brunescens</name>
    <dbReference type="NCBI Taxonomy" id="262323"/>
    <lineage>
        <taxon>Bacteria</taxon>
        <taxon>Pseudomonadati</taxon>
        <taxon>Pseudomonadota</taxon>
        <taxon>Gammaproteobacteria</taxon>
        <taxon>Lysobacterales</taxon>
        <taxon>Lysobacteraceae</taxon>
        <taxon>Lysobacter</taxon>
    </lineage>
</organism>
<dbReference type="Proteomes" id="UP001597110">
    <property type="component" value="Unassembled WGS sequence"/>
</dbReference>